<dbReference type="EMBL" id="JARJLG010000242">
    <property type="protein sequence ID" value="KAJ7723944.1"/>
    <property type="molecule type" value="Genomic_DNA"/>
</dbReference>
<evidence type="ECO:0000313" key="2">
    <source>
        <dbReference type="Proteomes" id="UP001215280"/>
    </source>
</evidence>
<sequence>MISISYHTSQTLERQVLAGSAFLFGSHGRVWYEEGMKFDDQLHSQSFQSTISITTSSISDRDRGIRLPPEILGNIFEDAVDVQYGQRAVVLRTRAAVALTSSSWRDAAYGHSAIWSKLFVDRWSTSTFLNHCISAAKQRDLIVEINAVPYKIDSMGLAVACPQIEALIAILQLVGPVFPGVKQLFVRTVDEIMWKSIMGHLANFHAPGLHKLVSIVDRVTCEATFDAPPFHALTTLRLSSVFQPRLLWDDVRRILQGAPLLGTLHIHGIGFYEAPRGPPVVLPALRYLCVEAFGEDDDVALAFLDTPVLQFLRVEFHTQSSADGAYVLNPTLFQTPASVSFCTEDYARTTEIAYMVSSLTATTHLDLRDCERRMADSLLHLFTRDGHSLPSVTSLILPAPLHDVYAPILLEGMAPEGVLWAPEQDMGGNWVTWTRESCTTIHRIVPPPSPEWRWS</sequence>
<gene>
    <name evidence="1" type="ORF">DFH07DRAFT_783397</name>
</gene>
<evidence type="ECO:0008006" key="3">
    <source>
        <dbReference type="Google" id="ProtNLM"/>
    </source>
</evidence>
<evidence type="ECO:0000313" key="1">
    <source>
        <dbReference type="EMBL" id="KAJ7723944.1"/>
    </source>
</evidence>
<protein>
    <recommendedName>
        <fullName evidence="3">F-box domain-containing protein</fullName>
    </recommendedName>
</protein>
<name>A0AAD7HNK4_9AGAR</name>
<keyword evidence="2" id="KW-1185">Reference proteome</keyword>
<comment type="caution">
    <text evidence="1">The sequence shown here is derived from an EMBL/GenBank/DDBJ whole genome shotgun (WGS) entry which is preliminary data.</text>
</comment>
<organism evidence="1 2">
    <name type="scientific">Mycena maculata</name>
    <dbReference type="NCBI Taxonomy" id="230809"/>
    <lineage>
        <taxon>Eukaryota</taxon>
        <taxon>Fungi</taxon>
        <taxon>Dikarya</taxon>
        <taxon>Basidiomycota</taxon>
        <taxon>Agaricomycotina</taxon>
        <taxon>Agaricomycetes</taxon>
        <taxon>Agaricomycetidae</taxon>
        <taxon>Agaricales</taxon>
        <taxon>Marasmiineae</taxon>
        <taxon>Mycenaceae</taxon>
        <taxon>Mycena</taxon>
    </lineage>
</organism>
<proteinExistence type="predicted"/>
<accession>A0AAD7HNK4</accession>
<reference evidence="1" key="1">
    <citation type="submission" date="2023-03" db="EMBL/GenBank/DDBJ databases">
        <title>Massive genome expansion in bonnet fungi (Mycena s.s.) driven by repeated elements and novel gene families across ecological guilds.</title>
        <authorList>
            <consortium name="Lawrence Berkeley National Laboratory"/>
            <person name="Harder C.B."/>
            <person name="Miyauchi S."/>
            <person name="Viragh M."/>
            <person name="Kuo A."/>
            <person name="Thoen E."/>
            <person name="Andreopoulos B."/>
            <person name="Lu D."/>
            <person name="Skrede I."/>
            <person name="Drula E."/>
            <person name="Henrissat B."/>
            <person name="Morin E."/>
            <person name="Kohler A."/>
            <person name="Barry K."/>
            <person name="LaButti K."/>
            <person name="Morin E."/>
            <person name="Salamov A."/>
            <person name="Lipzen A."/>
            <person name="Mereny Z."/>
            <person name="Hegedus B."/>
            <person name="Baldrian P."/>
            <person name="Stursova M."/>
            <person name="Weitz H."/>
            <person name="Taylor A."/>
            <person name="Grigoriev I.V."/>
            <person name="Nagy L.G."/>
            <person name="Martin F."/>
            <person name="Kauserud H."/>
        </authorList>
    </citation>
    <scope>NUCLEOTIDE SEQUENCE</scope>
    <source>
        <strain evidence="1">CBHHK188m</strain>
    </source>
</reference>
<dbReference type="AlphaFoldDB" id="A0AAD7HNK4"/>
<dbReference type="Proteomes" id="UP001215280">
    <property type="component" value="Unassembled WGS sequence"/>
</dbReference>